<keyword evidence="6" id="KW-0255">Endonuclease</keyword>
<dbReference type="PANTHER" id="PTHR41694:SF3">
    <property type="entry name" value="RNA-DIRECTED DNA POLYMERASE-RELATED"/>
    <property type="match status" value="1"/>
</dbReference>
<evidence type="ECO:0000256" key="3">
    <source>
        <dbReference type="ARBA" id="ARBA00022695"/>
    </source>
</evidence>
<evidence type="ECO:0000256" key="8">
    <source>
        <dbReference type="ARBA" id="ARBA00022918"/>
    </source>
</evidence>
<feature type="non-terminal residue" evidence="10">
    <location>
        <position position="1"/>
    </location>
</feature>
<dbReference type="InterPro" id="IPR017856">
    <property type="entry name" value="Integrase-like_N"/>
</dbReference>
<sequence length="116" mass="13320">IAQGNCVANHFMAAVLTANTCQQAKLPHDFFFFSPKCKSTTKTYHITRDQAQNIIQSCPDCQNVSPLPLYLETNRRGLQPCNVWQTDVTHYPFFRRLKYVHVSVDTFSHYVVTTAH</sequence>
<proteinExistence type="predicted"/>
<dbReference type="GO" id="GO:0035613">
    <property type="term" value="F:RNA stem-loop binding"/>
    <property type="evidence" value="ECO:0007669"/>
    <property type="project" value="TreeGrafter"/>
</dbReference>
<evidence type="ECO:0000256" key="2">
    <source>
        <dbReference type="ARBA" id="ARBA00022679"/>
    </source>
</evidence>
<evidence type="ECO:0000256" key="5">
    <source>
        <dbReference type="ARBA" id="ARBA00022723"/>
    </source>
</evidence>
<keyword evidence="8" id="KW-0695">RNA-directed DNA polymerase</keyword>
<reference evidence="10 11" key="1">
    <citation type="submission" date="2019-09" db="EMBL/GenBank/DDBJ databases">
        <title>Bird 10,000 Genomes (B10K) Project - Family phase.</title>
        <authorList>
            <person name="Zhang G."/>
        </authorList>
    </citation>
    <scope>NUCLEOTIDE SEQUENCE [LARGE SCALE GENOMIC DNA]</scope>
    <source>
        <strain evidence="10">B10K-LSUMZ-23963</strain>
        <tissue evidence="10">Muscle</tissue>
    </source>
</reference>
<dbReference type="Gene3D" id="3.30.420.10">
    <property type="entry name" value="Ribonuclease H-like superfamily/Ribonuclease H"/>
    <property type="match status" value="1"/>
</dbReference>
<comment type="caution">
    <text evidence="10">The sequence shown here is derived from an EMBL/GenBank/DDBJ whole genome shotgun (WGS) entry which is preliminary data.</text>
</comment>
<dbReference type="GO" id="GO:0003964">
    <property type="term" value="F:RNA-directed DNA polymerase activity"/>
    <property type="evidence" value="ECO:0007669"/>
    <property type="project" value="UniProtKB-KW"/>
</dbReference>
<protein>
    <recommendedName>
        <fullName evidence="1">RNA-directed DNA polymerase</fullName>
        <ecNumber evidence="1">2.7.7.49</ecNumber>
    </recommendedName>
</protein>
<name>A0A7K9BI89_DRONO</name>
<keyword evidence="3" id="KW-0548">Nucleotidyltransferase</keyword>
<evidence type="ECO:0000256" key="4">
    <source>
        <dbReference type="ARBA" id="ARBA00022722"/>
    </source>
</evidence>
<evidence type="ECO:0000256" key="7">
    <source>
        <dbReference type="ARBA" id="ARBA00022801"/>
    </source>
</evidence>
<dbReference type="EC" id="2.7.7.49" evidence="1"/>
<dbReference type="Proteomes" id="UP000543287">
    <property type="component" value="Unassembled WGS sequence"/>
</dbReference>
<feature type="domain" description="Integrase catalytic" evidence="9">
    <location>
        <begin position="76"/>
        <end position="116"/>
    </location>
</feature>
<evidence type="ECO:0000259" key="9">
    <source>
        <dbReference type="PROSITE" id="PS50994"/>
    </source>
</evidence>
<dbReference type="SUPFAM" id="SSF46919">
    <property type="entry name" value="N-terminal Zn binding domain of HIV integrase"/>
    <property type="match status" value="1"/>
</dbReference>
<dbReference type="InterPro" id="IPR036397">
    <property type="entry name" value="RNaseH_sf"/>
</dbReference>
<dbReference type="AlphaFoldDB" id="A0A7K9BI89"/>
<dbReference type="GO" id="GO:0004519">
    <property type="term" value="F:endonuclease activity"/>
    <property type="evidence" value="ECO:0007669"/>
    <property type="project" value="UniProtKB-KW"/>
</dbReference>
<dbReference type="GO" id="GO:0008270">
    <property type="term" value="F:zinc ion binding"/>
    <property type="evidence" value="ECO:0007669"/>
    <property type="project" value="InterPro"/>
</dbReference>
<keyword evidence="4" id="KW-0540">Nuclease</keyword>
<keyword evidence="2" id="KW-0808">Transferase</keyword>
<dbReference type="GO" id="GO:0016787">
    <property type="term" value="F:hydrolase activity"/>
    <property type="evidence" value="ECO:0007669"/>
    <property type="project" value="UniProtKB-KW"/>
</dbReference>
<evidence type="ECO:0000256" key="6">
    <source>
        <dbReference type="ARBA" id="ARBA00022759"/>
    </source>
</evidence>
<keyword evidence="5" id="KW-0479">Metal-binding</keyword>
<dbReference type="PROSITE" id="PS50994">
    <property type="entry name" value="INTEGRASE"/>
    <property type="match status" value="1"/>
</dbReference>
<dbReference type="InterPro" id="IPR001584">
    <property type="entry name" value="Integrase_cat-core"/>
</dbReference>
<keyword evidence="7" id="KW-0378">Hydrolase</keyword>
<dbReference type="InterPro" id="IPR012337">
    <property type="entry name" value="RNaseH-like_sf"/>
</dbReference>
<accession>A0A7K9BI89</accession>
<dbReference type="Gene3D" id="1.10.10.200">
    <property type="match status" value="1"/>
</dbReference>
<dbReference type="SUPFAM" id="SSF53098">
    <property type="entry name" value="Ribonuclease H-like"/>
    <property type="match status" value="1"/>
</dbReference>
<dbReference type="GO" id="GO:0015074">
    <property type="term" value="P:DNA integration"/>
    <property type="evidence" value="ECO:0007669"/>
    <property type="project" value="InterPro"/>
</dbReference>
<evidence type="ECO:0000313" key="11">
    <source>
        <dbReference type="Proteomes" id="UP000543287"/>
    </source>
</evidence>
<gene>
    <name evidence="10" type="primary">Ervk6_2</name>
    <name evidence="10" type="ORF">DRONOV_R15390</name>
</gene>
<dbReference type="EMBL" id="VWZH01000607">
    <property type="protein sequence ID" value="NXG40053.1"/>
    <property type="molecule type" value="Genomic_DNA"/>
</dbReference>
<evidence type="ECO:0000313" key="10">
    <source>
        <dbReference type="EMBL" id="NXG40053.1"/>
    </source>
</evidence>
<dbReference type="PANTHER" id="PTHR41694">
    <property type="entry name" value="ENDOGENOUS RETROVIRUS GROUP K MEMBER POL PROTEIN"/>
    <property type="match status" value="1"/>
</dbReference>
<feature type="non-terminal residue" evidence="10">
    <location>
        <position position="116"/>
    </location>
</feature>
<organism evidence="10 11">
    <name type="scientific">Dromaius novaehollandiae</name>
    <name type="common">Emu</name>
    <dbReference type="NCBI Taxonomy" id="8790"/>
    <lineage>
        <taxon>Eukaryota</taxon>
        <taxon>Metazoa</taxon>
        <taxon>Chordata</taxon>
        <taxon>Craniata</taxon>
        <taxon>Vertebrata</taxon>
        <taxon>Euteleostomi</taxon>
        <taxon>Archelosauria</taxon>
        <taxon>Archosauria</taxon>
        <taxon>Dinosauria</taxon>
        <taxon>Saurischia</taxon>
        <taxon>Theropoda</taxon>
        <taxon>Coelurosauria</taxon>
        <taxon>Aves</taxon>
        <taxon>Palaeognathae</taxon>
        <taxon>Casuariiformes</taxon>
        <taxon>Dromaiidae</taxon>
        <taxon>Dromaius</taxon>
    </lineage>
</organism>
<dbReference type="Pfam" id="PF02022">
    <property type="entry name" value="Integrase_Zn"/>
    <property type="match status" value="1"/>
</dbReference>
<dbReference type="InterPro" id="IPR003308">
    <property type="entry name" value="Integrase_Zn-bd_dom_N"/>
</dbReference>
<evidence type="ECO:0000256" key="1">
    <source>
        <dbReference type="ARBA" id="ARBA00012493"/>
    </source>
</evidence>